<dbReference type="SFLD" id="SFLDG01065">
    <property type="entry name" value="anaerobic_coproporphyrinogen-I"/>
    <property type="match status" value="1"/>
</dbReference>
<name>W0EEF9_9FIRM</name>
<dbReference type="GO" id="GO:0003824">
    <property type="term" value="F:catalytic activity"/>
    <property type="evidence" value="ECO:0007669"/>
    <property type="project" value="InterPro"/>
</dbReference>
<evidence type="ECO:0000259" key="1">
    <source>
        <dbReference type="PROSITE" id="PS51918"/>
    </source>
</evidence>
<dbReference type="CDD" id="cd01335">
    <property type="entry name" value="Radical_SAM"/>
    <property type="match status" value="1"/>
</dbReference>
<dbReference type="InterPro" id="IPR006638">
    <property type="entry name" value="Elp3/MiaA/NifB-like_rSAM"/>
</dbReference>
<dbReference type="PROSITE" id="PS51918">
    <property type="entry name" value="RADICAL_SAM"/>
    <property type="match status" value="1"/>
</dbReference>
<dbReference type="HOGENOM" id="CLU_029256_1_0_9"/>
<dbReference type="InterPro" id="IPR058240">
    <property type="entry name" value="rSAM_sf"/>
</dbReference>
<dbReference type="InterPro" id="IPR007197">
    <property type="entry name" value="rSAM"/>
</dbReference>
<protein>
    <submittedName>
        <fullName evidence="2">Coproporphyrinogen III oxidase</fullName>
    </submittedName>
</protein>
<dbReference type="InterPro" id="IPR023404">
    <property type="entry name" value="rSAM_horseshoe"/>
</dbReference>
<evidence type="ECO:0000313" key="2">
    <source>
        <dbReference type="EMBL" id="AHF07461.1"/>
    </source>
</evidence>
<dbReference type="PANTHER" id="PTHR13932:SF1">
    <property type="entry name" value="OXYGEN-INDEPENDENT COPROPORPHYRINOGEN-III OXIDASE-LIKE PROTEIN HEMZ"/>
    <property type="match status" value="1"/>
</dbReference>
<dbReference type="Gene3D" id="3.80.30.20">
    <property type="entry name" value="tm_1862 like domain"/>
    <property type="match status" value="1"/>
</dbReference>
<dbReference type="PANTHER" id="PTHR13932">
    <property type="entry name" value="COPROPORPHYRINIGEN III OXIDASE"/>
    <property type="match status" value="1"/>
</dbReference>
<sequence length="512" mass="58467">MNLELSSMTLSRSEMEAGLSLIRAFFPKGKVWVKDPEMINMEHDAENRIAVIEVEVNFPAQPYCVQSIFYDEMSNDLVQSQSVRVTLDSQDIMQILDHPQVGKETERKILLKHGLFHLLTQVTGHTPPWGILTGIRPSKILHRLNDLGIAKTEEKKVLEEHYLIREDKTQLLREIVALQRPYLHQLTEHPEHVAVYVGIPFCPTRCSYCSFPAYSLQHGREPLQFYLKGLYEEIRATGEWMKETRRWASSLYLGGGTPTILSTSEISDLLQWIRDNIPMTEEIELSVEAGRPDTLSQEKLQALNEQGVNRLSINPQTMHDETLKRIGRAHSVEDILRIYELAREVPGWVINMDLILGLPGETTQEVQETLNQIGKLRPDNLTVHALAIKRGSKEYEAGLVQSLGKDLESMQELALVMTRSFGMRPYYLYRQKHIAGNLENIGFALPGAECYYNIGIMEERQSVLGIGAGASSKVVNSKDYTLVNLQHPSNWQVYLKRWPELHQKRVNAFLTL</sequence>
<dbReference type="SMART" id="SM00729">
    <property type="entry name" value="Elp3"/>
    <property type="match status" value="1"/>
</dbReference>
<dbReference type="KEGG" id="dmt:DESME_10785"/>
<feature type="domain" description="Radical SAM core" evidence="1">
    <location>
        <begin position="187"/>
        <end position="424"/>
    </location>
</feature>
<dbReference type="InterPro" id="IPR034505">
    <property type="entry name" value="Coproporphyrinogen-III_oxidase"/>
</dbReference>
<dbReference type="Pfam" id="PF04055">
    <property type="entry name" value="Radical_SAM"/>
    <property type="match status" value="1"/>
</dbReference>
<dbReference type="AlphaFoldDB" id="W0EEF9"/>
<dbReference type="STRING" id="871968.DESME_10785"/>
<dbReference type="SFLD" id="SFLDF00310">
    <property type="entry name" value="oxygen-independent_coproporphy"/>
    <property type="match status" value="1"/>
</dbReference>
<dbReference type="InterPro" id="IPR023995">
    <property type="entry name" value="HemZ"/>
</dbReference>
<dbReference type="NCBIfam" id="TIGR03994">
    <property type="entry name" value="rSAM_HemZ"/>
    <property type="match status" value="1"/>
</dbReference>
<dbReference type="GO" id="GO:0006779">
    <property type="term" value="P:porphyrin-containing compound biosynthetic process"/>
    <property type="evidence" value="ECO:0007669"/>
    <property type="project" value="TreeGrafter"/>
</dbReference>
<evidence type="ECO:0000313" key="3">
    <source>
        <dbReference type="Proteomes" id="UP000010847"/>
    </source>
</evidence>
<organism evidence="2 3">
    <name type="scientific">Desulfitobacterium metallireducens DSM 15288</name>
    <dbReference type="NCBI Taxonomy" id="871968"/>
    <lineage>
        <taxon>Bacteria</taxon>
        <taxon>Bacillati</taxon>
        <taxon>Bacillota</taxon>
        <taxon>Clostridia</taxon>
        <taxon>Eubacteriales</taxon>
        <taxon>Desulfitobacteriaceae</taxon>
        <taxon>Desulfitobacterium</taxon>
    </lineage>
</organism>
<dbReference type="GO" id="GO:0005737">
    <property type="term" value="C:cytoplasm"/>
    <property type="evidence" value="ECO:0007669"/>
    <property type="project" value="TreeGrafter"/>
</dbReference>
<dbReference type="SUPFAM" id="SSF102114">
    <property type="entry name" value="Radical SAM enzymes"/>
    <property type="match status" value="1"/>
</dbReference>
<dbReference type="EMBL" id="CP007032">
    <property type="protein sequence ID" value="AHF07461.1"/>
    <property type="molecule type" value="Genomic_DNA"/>
</dbReference>
<reference evidence="2 3" key="1">
    <citation type="submission" date="2013-12" db="EMBL/GenBank/DDBJ databases">
        <authorList>
            <consortium name="DOE Joint Genome Institute"/>
            <person name="Smidt H."/>
            <person name="Huntemann M."/>
            <person name="Han J."/>
            <person name="Chen A."/>
            <person name="Kyrpides N."/>
            <person name="Mavromatis K."/>
            <person name="Markowitz V."/>
            <person name="Palaniappan K."/>
            <person name="Ivanova N."/>
            <person name="Schaumberg A."/>
            <person name="Pati A."/>
            <person name="Liolios K."/>
            <person name="Nordberg H.P."/>
            <person name="Cantor M.N."/>
            <person name="Hua S.X."/>
            <person name="Woyke T."/>
        </authorList>
    </citation>
    <scope>NUCLEOTIDE SEQUENCE [LARGE SCALE GENOMIC DNA]</scope>
    <source>
        <strain evidence="3">DSM 15288</strain>
    </source>
</reference>
<accession>W0EEF9</accession>
<dbReference type="Proteomes" id="UP000010847">
    <property type="component" value="Chromosome"/>
</dbReference>
<dbReference type="GO" id="GO:0051539">
    <property type="term" value="F:4 iron, 4 sulfur cluster binding"/>
    <property type="evidence" value="ECO:0007669"/>
    <property type="project" value="TreeGrafter"/>
</dbReference>
<proteinExistence type="predicted"/>
<dbReference type="OrthoDB" id="9808022at2"/>
<gene>
    <name evidence="2" type="ORF">DESME_10785</name>
</gene>
<dbReference type="eggNOG" id="COG0635">
    <property type="taxonomic scope" value="Bacteria"/>
</dbReference>
<dbReference type="SFLD" id="SFLDS00029">
    <property type="entry name" value="Radical_SAM"/>
    <property type="match status" value="1"/>
</dbReference>
<dbReference type="SFLD" id="SFLDG01082">
    <property type="entry name" value="B12-binding_domain_containing"/>
    <property type="match status" value="1"/>
</dbReference>
<keyword evidence="3" id="KW-1185">Reference proteome</keyword>